<keyword evidence="12" id="KW-1185">Reference proteome</keyword>
<feature type="transmembrane region" description="Helical" evidence="10">
    <location>
        <begin position="20"/>
        <end position="40"/>
    </location>
</feature>
<dbReference type="EMBL" id="SLUK01000007">
    <property type="protein sequence ID" value="TCL42966.1"/>
    <property type="molecule type" value="Genomic_DNA"/>
</dbReference>
<sequence>MLSSYLLQAGAEGAAGGGMAVMLIQLLPLVLIFVVFYFLLIRPQKKRDKEIQKMRSALEVGDEITTAGGIIGRVVSLKDDTLVIETGSDRSKIRIARWAVQTNNTVHDDVAE</sequence>
<keyword evidence="9 10" id="KW-0472">Membrane</keyword>
<evidence type="ECO:0000256" key="2">
    <source>
        <dbReference type="ARBA" id="ARBA00006742"/>
    </source>
</evidence>
<evidence type="ECO:0000256" key="8">
    <source>
        <dbReference type="ARBA" id="ARBA00023010"/>
    </source>
</evidence>
<reference evidence="11 12" key="1">
    <citation type="submission" date="2019-03" db="EMBL/GenBank/DDBJ databases">
        <title>Genomic Encyclopedia of Type Strains, Phase IV (KMG-IV): sequencing the most valuable type-strain genomes for metagenomic binning, comparative biology and taxonomic classification.</title>
        <authorList>
            <person name="Goeker M."/>
        </authorList>
    </citation>
    <scope>NUCLEOTIDE SEQUENCE [LARGE SCALE GENOMIC DNA]</scope>
    <source>
        <strain evidence="11 12">DSM 100433</strain>
    </source>
</reference>
<evidence type="ECO:0000256" key="4">
    <source>
        <dbReference type="ARBA" id="ARBA00022475"/>
    </source>
</evidence>
<evidence type="ECO:0000313" key="12">
    <source>
        <dbReference type="Proteomes" id="UP000294682"/>
    </source>
</evidence>
<evidence type="ECO:0000256" key="6">
    <source>
        <dbReference type="ARBA" id="ARBA00022927"/>
    </source>
</evidence>
<evidence type="ECO:0000256" key="10">
    <source>
        <dbReference type="SAM" id="Phobius"/>
    </source>
</evidence>
<dbReference type="NCBIfam" id="TIGR00739">
    <property type="entry name" value="yajC"/>
    <property type="match status" value="1"/>
</dbReference>
<comment type="similarity">
    <text evidence="2">Belongs to the YajC family.</text>
</comment>
<evidence type="ECO:0000256" key="9">
    <source>
        <dbReference type="ARBA" id="ARBA00023136"/>
    </source>
</evidence>
<name>A0A9X8UJI4_9FIRM</name>
<accession>A0A9X8UJI4</accession>
<dbReference type="AlphaFoldDB" id="A0A9X8UJI4"/>
<comment type="subcellular location">
    <subcellularLocation>
        <location evidence="1">Cell membrane</location>
        <topology evidence="1">Single-pass membrane protein</topology>
    </subcellularLocation>
</comment>
<dbReference type="Proteomes" id="UP000294682">
    <property type="component" value="Unassembled WGS sequence"/>
</dbReference>
<keyword evidence="3" id="KW-0813">Transport</keyword>
<dbReference type="SMART" id="SM01323">
    <property type="entry name" value="YajC"/>
    <property type="match status" value="1"/>
</dbReference>
<evidence type="ECO:0000256" key="7">
    <source>
        <dbReference type="ARBA" id="ARBA00022989"/>
    </source>
</evidence>
<evidence type="ECO:0000256" key="3">
    <source>
        <dbReference type="ARBA" id="ARBA00022448"/>
    </source>
</evidence>
<dbReference type="OrthoDB" id="9800132at2"/>
<keyword evidence="7 10" id="KW-1133">Transmembrane helix</keyword>
<comment type="caution">
    <text evidence="11">The sequence shown here is derived from an EMBL/GenBank/DDBJ whole genome shotgun (WGS) entry which is preliminary data.</text>
</comment>
<proteinExistence type="inferred from homology"/>
<dbReference type="PRINTS" id="PR01853">
    <property type="entry name" value="YAJCTRNLCASE"/>
</dbReference>
<dbReference type="RefSeq" id="WP_079700042.1">
    <property type="nucleotide sequence ID" value="NZ_JADNAH010000002.1"/>
</dbReference>
<keyword evidence="8" id="KW-0811">Translocation</keyword>
<evidence type="ECO:0000256" key="5">
    <source>
        <dbReference type="ARBA" id="ARBA00022692"/>
    </source>
</evidence>
<dbReference type="GO" id="GO:0015031">
    <property type="term" value="P:protein transport"/>
    <property type="evidence" value="ECO:0007669"/>
    <property type="project" value="UniProtKB-KW"/>
</dbReference>
<protein>
    <submittedName>
        <fullName evidence="11">Preprotein translocase subunit YajC</fullName>
    </submittedName>
</protein>
<keyword evidence="5 10" id="KW-0812">Transmembrane</keyword>
<dbReference type="PANTHER" id="PTHR33909:SF1">
    <property type="entry name" value="SEC TRANSLOCON ACCESSORY COMPLEX SUBUNIT YAJC"/>
    <property type="match status" value="1"/>
</dbReference>
<gene>
    <name evidence="11" type="ORF">EDD78_10767</name>
</gene>
<dbReference type="GO" id="GO:0005886">
    <property type="term" value="C:plasma membrane"/>
    <property type="evidence" value="ECO:0007669"/>
    <property type="project" value="UniProtKB-SubCell"/>
</dbReference>
<dbReference type="PANTHER" id="PTHR33909">
    <property type="entry name" value="SEC TRANSLOCON ACCESSORY COMPLEX SUBUNIT YAJC"/>
    <property type="match status" value="1"/>
</dbReference>
<dbReference type="Pfam" id="PF02699">
    <property type="entry name" value="YajC"/>
    <property type="match status" value="1"/>
</dbReference>
<keyword evidence="6" id="KW-0653">Protein transport</keyword>
<evidence type="ECO:0000256" key="1">
    <source>
        <dbReference type="ARBA" id="ARBA00004162"/>
    </source>
</evidence>
<keyword evidence="4" id="KW-1003">Cell membrane</keyword>
<evidence type="ECO:0000313" key="11">
    <source>
        <dbReference type="EMBL" id="TCL42966.1"/>
    </source>
</evidence>
<dbReference type="InterPro" id="IPR003849">
    <property type="entry name" value="Preprotein_translocase_YajC"/>
</dbReference>
<organism evidence="11 12">
    <name type="scientific">Harryflintia acetispora</name>
    <dbReference type="NCBI Taxonomy" id="1849041"/>
    <lineage>
        <taxon>Bacteria</taxon>
        <taxon>Bacillati</taxon>
        <taxon>Bacillota</taxon>
        <taxon>Clostridia</taxon>
        <taxon>Eubacteriales</taxon>
        <taxon>Oscillospiraceae</taxon>
        <taxon>Harryflintia</taxon>
    </lineage>
</organism>